<comment type="function">
    <text evidence="9">Na(+)/H(+) antiporter that extrudes sodium in exchange for external protons.</text>
</comment>
<dbReference type="Proteomes" id="UP000191154">
    <property type="component" value="Unassembled WGS sequence"/>
</dbReference>
<dbReference type="GO" id="GO:0005886">
    <property type="term" value="C:plasma membrane"/>
    <property type="evidence" value="ECO:0007669"/>
    <property type="project" value="UniProtKB-SubCell"/>
</dbReference>
<feature type="transmembrane region" description="Helical" evidence="9">
    <location>
        <begin position="216"/>
        <end position="240"/>
    </location>
</feature>
<organism evidence="10 11">
    <name type="scientific">Clostridium saccharobutylicum</name>
    <dbReference type="NCBI Taxonomy" id="169679"/>
    <lineage>
        <taxon>Bacteria</taxon>
        <taxon>Bacillati</taxon>
        <taxon>Bacillota</taxon>
        <taxon>Clostridia</taxon>
        <taxon>Eubacteriales</taxon>
        <taxon>Clostridiaceae</taxon>
        <taxon>Clostridium</taxon>
    </lineage>
</organism>
<comment type="similarity">
    <text evidence="9">Belongs to the NhaA Na(+)/H(+) (TC 2.A.33) antiporter family.</text>
</comment>
<dbReference type="RefSeq" id="WP_077864910.1">
    <property type="nucleotide sequence ID" value="NZ_LZYZ01000002.1"/>
</dbReference>
<dbReference type="AlphaFoldDB" id="A0A1S8NEG8"/>
<keyword evidence="4 9" id="KW-0812">Transmembrane</keyword>
<evidence type="ECO:0000256" key="1">
    <source>
        <dbReference type="ARBA" id="ARBA00004429"/>
    </source>
</evidence>
<dbReference type="PANTHER" id="PTHR30341">
    <property type="entry name" value="SODIUM ION/PROTON ANTIPORTER NHAA-RELATED"/>
    <property type="match status" value="1"/>
</dbReference>
<evidence type="ECO:0000256" key="6">
    <source>
        <dbReference type="ARBA" id="ARBA00023053"/>
    </source>
</evidence>
<feature type="transmembrane region" description="Helical" evidence="9">
    <location>
        <begin position="159"/>
        <end position="180"/>
    </location>
</feature>
<dbReference type="Pfam" id="PF06965">
    <property type="entry name" value="Na_H_antiport_1"/>
    <property type="match status" value="1"/>
</dbReference>
<dbReference type="NCBIfam" id="NF007112">
    <property type="entry name" value="PRK09561.1"/>
    <property type="match status" value="1"/>
</dbReference>
<dbReference type="HAMAP" id="MF_01844">
    <property type="entry name" value="NhaA"/>
    <property type="match status" value="1"/>
</dbReference>
<dbReference type="STRING" id="169679.CSACC_33050"/>
<keyword evidence="9" id="KW-0406">Ion transport</keyword>
<evidence type="ECO:0000256" key="8">
    <source>
        <dbReference type="ARBA" id="ARBA00023201"/>
    </source>
</evidence>
<feature type="transmembrane region" description="Helical" evidence="9">
    <location>
        <begin position="63"/>
        <end position="83"/>
    </location>
</feature>
<evidence type="ECO:0000313" key="11">
    <source>
        <dbReference type="Proteomes" id="UP000191154"/>
    </source>
</evidence>
<accession>A0A1S8NEG8</accession>
<dbReference type="EMBL" id="LZYZ01000002">
    <property type="protein sequence ID" value="OOM14671.1"/>
    <property type="molecule type" value="Genomic_DNA"/>
</dbReference>
<feature type="transmembrane region" description="Helical" evidence="9">
    <location>
        <begin position="103"/>
        <end position="123"/>
    </location>
</feature>
<keyword evidence="6 9" id="KW-0915">Sodium</keyword>
<feature type="transmembrane region" description="Helical" evidence="9">
    <location>
        <begin position="373"/>
        <end position="392"/>
    </location>
</feature>
<evidence type="ECO:0000256" key="2">
    <source>
        <dbReference type="ARBA" id="ARBA00022449"/>
    </source>
</evidence>
<comment type="caution">
    <text evidence="10">The sequence shown here is derived from an EMBL/GenBank/DDBJ whole genome shotgun (WGS) entry which is preliminary data.</text>
</comment>
<evidence type="ECO:0000256" key="3">
    <source>
        <dbReference type="ARBA" id="ARBA00022475"/>
    </source>
</evidence>
<keyword evidence="2 9" id="KW-0050">Antiport</keyword>
<dbReference type="GO" id="GO:0015385">
    <property type="term" value="F:sodium:proton antiporter activity"/>
    <property type="evidence" value="ECO:0007669"/>
    <property type="project" value="UniProtKB-UniRule"/>
</dbReference>
<sequence>MKYRIYNKILNPFIYFLKNESSSGIVLLICSIIAIVIANSSFAESYESILHTYATIGYNQFSLSMSVLHWINDGLMAIFFLVVGMEIKREMVIGELKSFKRTILPISAAVGGMIVPAIIYSLFNYGKVTITGWGIPMATDIAFALGILSLVGKKAPKGIVVFLTALAIVDDLGAIIVIAIFYTNQIIWSAFFSGLFVLFILILANRFNVRYKSVYIILGIILWICLLKSGIHATIAGVLLGMTLPIGKDTNDFNKSILSRFEHVLSPWSSFVIMPIFALANAGIDIDINSFSTTIFSPVSLGIIFGLFIGKQIGIFGVSYILVKFKIAKLPAKVTKKHLYGASVLGGIGFTMSIFVSSLSFSDIATLSIAKTSIMIASILAAIVGSIIFKILEFRKTSRG</sequence>
<dbReference type="InterPro" id="IPR023171">
    <property type="entry name" value="Na/H_antiporter_dom_sf"/>
</dbReference>
<feature type="transmembrane region" description="Helical" evidence="9">
    <location>
        <begin position="135"/>
        <end position="152"/>
    </location>
</feature>
<feature type="transmembrane region" description="Helical" evidence="9">
    <location>
        <begin position="186"/>
        <end position="204"/>
    </location>
</feature>
<evidence type="ECO:0000256" key="5">
    <source>
        <dbReference type="ARBA" id="ARBA00022989"/>
    </source>
</evidence>
<gene>
    <name evidence="9 10" type="primary">nhaA</name>
    <name evidence="10" type="ORF">CLOSAC_15510</name>
</gene>
<proteinExistence type="inferred from homology"/>
<feature type="transmembrane region" description="Helical" evidence="9">
    <location>
        <begin position="339"/>
        <end position="361"/>
    </location>
</feature>
<dbReference type="Gene3D" id="1.20.1530.10">
    <property type="entry name" value="Na+/H+ antiporter like domain"/>
    <property type="match status" value="1"/>
</dbReference>
<name>A0A1S8NEG8_CLOSA</name>
<keyword evidence="3 9" id="KW-1003">Cell membrane</keyword>
<feature type="transmembrane region" description="Helical" evidence="9">
    <location>
        <begin position="299"/>
        <end position="323"/>
    </location>
</feature>
<protein>
    <recommendedName>
        <fullName evidence="9">Na(+)/H(+) antiporter NhaA</fullName>
    </recommendedName>
    <alternativeName>
        <fullName evidence="9">Sodium/proton antiporter NhaA</fullName>
    </alternativeName>
</protein>
<dbReference type="PANTHER" id="PTHR30341:SF0">
    <property type="entry name" value="NA(+)_H(+) ANTIPORTER NHAA"/>
    <property type="match status" value="1"/>
</dbReference>
<comment type="subcellular location">
    <subcellularLocation>
        <location evidence="1">Cell inner membrane</location>
        <topology evidence="1">Multi-pass membrane protein</topology>
    </subcellularLocation>
    <subcellularLocation>
        <location evidence="9">Cell membrane</location>
        <topology evidence="9">Multi-pass membrane protein</topology>
    </subcellularLocation>
</comment>
<evidence type="ECO:0000256" key="7">
    <source>
        <dbReference type="ARBA" id="ARBA00023136"/>
    </source>
</evidence>
<keyword evidence="8 9" id="KW-0739">Sodium transport</keyword>
<keyword evidence="7 9" id="KW-0472">Membrane</keyword>
<dbReference type="InterPro" id="IPR004670">
    <property type="entry name" value="NhaA"/>
</dbReference>
<evidence type="ECO:0000313" key="10">
    <source>
        <dbReference type="EMBL" id="OOM14671.1"/>
    </source>
</evidence>
<dbReference type="GO" id="GO:0006885">
    <property type="term" value="P:regulation of pH"/>
    <property type="evidence" value="ECO:0007669"/>
    <property type="project" value="UniProtKB-UniRule"/>
</dbReference>
<dbReference type="NCBIfam" id="TIGR00773">
    <property type="entry name" value="NhaA"/>
    <property type="match status" value="1"/>
</dbReference>
<keyword evidence="9" id="KW-0813">Transport</keyword>
<comment type="catalytic activity">
    <reaction evidence="9">
        <text>Na(+)(in) + 2 H(+)(out) = Na(+)(out) + 2 H(+)(in)</text>
        <dbReference type="Rhea" id="RHEA:29251"/>
        <dbReference type="ChEBI" id="CHEBI:15378"/>
        <dbReference type="ChEBI" id="CHEBI:29101"/>
    </reaction>
</comment>
<evidence type="ECO:0000256" key="9">
    <source>
        <dbReference type="HAMAP-Rule" id="MF_01844"/>
    </source>
</evidence>
<keyword evidence="5 9" id="KW-1133">Transmembrane helix</keyword>
<reference evidence="10 11" key="1">
    <citation type="submission" date="2016-05" db="EMBL/GenBank/DDBJ databases">
        <title>Microbial solvent formation.</title>
        <authorList>
            <person name="Poehlein A."/>
            <person name="Montoya Solano J.D."/>
            <person name="Flitsch S."/>
            <person name="Krabben P."/>
            <person name="Duerre P."/>
            <person name="Daniel R."/>
        </authorList>
    </citation>
    <scope>NUCLEOTIDE SEQUENCE [LARGE SCALE GENOMIC DNA]</scope>
    <source>
        <strain evidence="10 11">L1-8</strain>
    </source>
</reference>
<dbReference type="NCBIfam" id="NF007111">
    <property type="entry name" value="PRK09560.1"/>
    <property type="match status" value="1"/>
</dbReference>
<evidence type="ECO:0000256" key="4">
    <source>
        <dbReference type="ARBA" id="ARBA00022692"/>
    </source>
</evidence>
<feature type="transmembrane region" description="Helical" evidence="9">
    <location>
        <begin position="21"/>
        <end position="43"/>
    </location>
</feature>